<evidence type="ECO:0000313" key="3">
    <source>
        <dbReference type="Proteomes" id="UP001189429"/>
    </source>
</evidence>
<dbReference type="Proteomes" id="UP001189429">
    <property type="component" value="Unassembled WGS sequence"/>
</dbReference>
<feature type="region of interest" description="Disordered" evidence="1">
    <location>
        <begin position="66"/>
        <end position="93"/>
    </location>
</feature>
<sequence length="158" mass="17012">MTRGRWRRGVTAEDRHGNAAADRLAGTTAKARLPAAALLQRRFVQLYALRVLQSMLAAVELEAVKANHGSRGPEGPRVRRRQGGPPRRRTPRVADDAAVAAALARQDPQQQRGLGRRAAAWAGGCCPGAFRWRDVEGARGVAGAQLGRLFALRLLGPP</sequence>
<reference evidence="2" key="1">
    <citation type="submission" date="2023-10" db="EMBL/GenBank/DDBJ databases">
        <authorList>
            <person name="Chen Y."/>
            <person name="Shah S."/>
            <person name="Dougan E. K."/>
            <person name="Thang M."/>
            <person name="Chan C."/>
        </authorList>
    </citation>
    <scope>NUCLEOTIDE SEQUENCE [LARGE SCALE GENOMIC DNA]</scope>
</reference>
<protein>
    <submittedName>
        <fullName evidence="2">Uncharacterized protein</fullName>
    </submittedName>
</protein>
<proteinExistence type="predicted"/>
<organism evidence="2 3">
    <name type="scientific">Prorocentrum cordatum</name>
    <dbReference type="NCBI Taxonomy" id="2364126"/>
    <lineage>
        <taxon>Eukaryota</taxon>
        <taxon>Sar</taxon>
        <taxon>Alveolata</taxon>
        <taxon>Dinophyceae</taxon>
        <taxon>Prorocentrales</taxon>
        <taxon>Prorocentraceae</taxon>
        <taxon>Prorocentrum</taxon>
    </lineage>
</organism>
<keyword evidence="3" id="KW-1185">Reference proteome</keyword>
<dbReference type="EMBL" id="CAUYUJ010004640">
    <property type="protein sequence ID" value="CAK0810374.1"/>
    <property type="molecule type" value="Genomic_DNA"/>
</dbReference>
<name>A0ABN9QYX2_9DINO</name>
<feature type="compositionally biased region" description="Basic residues" evidence="1">
    <location>
        <begin position="78"/>
        <end position="91"/>
    </location>
</feature>
<evidence type="ECO:0000313" key="2">
    <source>
        <dbReference type="EMBL" id="CAK0810374.1"/>
    </source>
</evidence>
<accession>A0ABN9QYX2</accession>
<evidence type="ECO:0000256" key="1">
    <source>
        <dbReference type="SAM" id="MobiDB-lite"/>
    </source>
</evidence>
<comment type="caution">
    <text evidence="2">The sequence shown here is derived from an EMBL/GenBank/DDBJ whole genome shotgun (WGS) entry which is preliminary data.</text>
</comment>
<gene>
    <name evidence="2" type="ORF">PCOR1329_LOCUS15360</name>
</gene>